<dbReference type="Proteomes" id="UP001217485">
    <property type="component" value="Unassembled WGS sequence"/>
</dbReference>
<feature type="domain" description="DUF6968" evidence="1">
    <location>
        <begin position="9"/>
        <end position="97"/>
    </location>
</feature>
<evidence type="ECO:0000313" key="2">
    <source>
        <dbReference type="EMBL" id="MDC0680634.1"/>
    </source>
</evidence>
<accession>A0ABT5C2L8</accession>
<comment type="caution">
    <text evidence="2">The sequence shown here is derived from an EMBL/GenBank/DDBJ whole genome shotgun (WGS) entry which is preliminary data.</text>
</comment>
<keyword evidence="3" id="KW-1185">Reference proteome</keyword>
<dbReference type="RefSeq" id="WP_272097664.1">
    <property type="nucleotide sequence ID" value="NZ_JAQNDK010000002.1"/>
</dbReference>
<sequence length="143" mass="16198">MDQKDSPIAERRYSVEGQPGREIILKIGRPFEVSPPGVDWACPVVFEGLDDGCSKCVYGIDGVQAIQLAMQYARNQLEASGLQLLWMNEEPGDLGLPRPIESTLGVWFQRELEQMVESEQRRMHEIVLKLGEVRERRRKSTGA</sequence>
<name>A0ABT5C2L8_9BACT</name>
<proteinExistence type="predicted"/>
<organism evidence="2 3">
    <name type="scientific">Sorangium atrum</name>
    <dbReference type="NCBI Taxonomy" id="2995308"/>
    <lineage>
        <taxon>Bacteria</taxon>
        <taxon>Pseudomonadati</taxon>
        <taxon>Myxococcota</taxon>
        <taxon>Polyangia</taxon>
        <taxon>Polyangiales</taxon>
        <taxon>Polyangiaceae</taxon>
        <taxon>Sorangium</taxon>
    </lineage>
</organism>
<dbReference type="InterPro" id="IPR054241">
    <property type="entry name" value="DUF6968"/>
</dbReference>
<dbReference type="EMBL" id="JAQNDK010000002">
    <property type="protein sequence ID" value="MDC0680634.1"/>
    <property type="molecule type" value="Genomic_DNA"/>
</dbReference>
<reference evidence="2 3" key="1">
    <citation type="submission" date="2023-01" db="EMBL/GenBank/DDBJ databases">
        <title>Minimal conservation of predation-associated metabolite biosynthetic gene clusters underscores biosynthetic potential of Myxococcota including descriptions for ten novel species: Archangium lansinium sp. nov., Myxococcus landrumus sp. nov., Nannocystis bai.</title>
        <authorList>
            <person name="Ahearne A."/>
            <person name="Stevens C."/>
            <person name="Dowd S."/>
        </authorList>
    </citation>
    <scope>NUCLEOTIDE SEQUENCE [LARGE SCALE GENOMIC DNA]</scope>
    <source>
        <strain evidence="2 3">WIWO2</strain>
    </source>
</reference>
<protein>
    <recommendedName>
        <fullName evidence="1">DUF6968 domain-containing protein</fullName>
    </recommendedName>
</protein>
<evidence type="ECO:0000259" key="1">
    <source>
        <dbReference type="Pfam" id="PF22302"/>
    </source>
</evidence>
<dbReference type="Pfam" id="PF22302">
    <property type="entry name" value="DUF6968"/>
    <property type="match status" value="1"/>
</dbReference>
<evidence type="ECO:0000313" key="3">
    <source>
        <dbReference type="Proteomes" id="UP001217485"/>
    </source>
</evidence>
<gene>
    <name evidence="2" type="ORF">POL72_23040</name>
</gene>